<evidence type="ECO:0000313" key="3">
    <source>
        <dbReference type="Proteomes" id="UP000325313"/>
    </source>
</evidence>
<name>A0A5B0SAZ7_PUCGR</name>
<proteinExistence type="predicted"/>
<feature type="region of interest" description="Disordered" evidence="1">
    <location>
        <begin position="66"/>
        <end position="87"/>
    </location>
</feature>
<reference evidence="2 3" key="1">
    <citation type="submission" date="2019-05" db="EMBL/GenBank/DDBJ databases">
        <title>Emergence of the Ug99 lineage of the wheat stem rust pathogen through somatic hybridization.</title>
        <authorList>
            <person name="Li F."/>
            <person name="Upadhyaya N.M."/>
            <person name="Sperschneider J."/>
            <person name="Matny O."/>
            <person name="Nguyen-Phuc H."/>
            <person name="Mago R."/>
            <person name="Raley C."/>
            <person name="Miller M.E."/>
            <person name="Silverstein K.A.T."/>
            <person name="Henningsen E."/>
            <person name="Hirsch C.D."/>
            <person name="Visser B."/>
            <person name="Pretorius Z.A."/>
            <person name="Steffenson B.J."/>
            <person name="Schwessinger B."/>
            <person name="Dodds P.N."/>
            <person name="Figueroa M."/>
        </authorList>
    </citation>
    <scope>NUCLEOTIDE SEQUENCE [LARGE SCALE GENOMIC DNA]</scope>
    <source>
        <strain evidence="2 3">Ug99</strain>
    </source>
</reference>
<evidence type="ECO:0000313" key="2">
    <source>
        <dbReference type="EMBL" id="KAA1133614.1"/>
    </source>
</evidence>
<dbReference type="EMBL" id="VDEP01000071">
    <property type="protein sequence ID" value="KAA1133614.1"/>
    <property type="molecule type" value="Genomic_DNA"/>
</dbReference>
<comment type="caution">
    <text evidence="2">The sequence shown here is derived from an EMBL/GenBank/DDBJ whole genome shotgun (WGS) entry which is preliminary data.</text>
</comment>
<gene>
    <name evidence="2" type="ORF">PGTUg99_027583</name>
</gene>
<evidence type="ECO:0000256" key="1">
    <source>
        <dbReference type="SAM" id="MobiDB-lite"/>
    </source>
</evidence>
<accession>A0A5B0SAZ7</accession>
<organism evidence="2 3">
    <name type="scientific">Puccinia graminis f. sp. tritici</name>
    <dbReference type="NCBI Taxonomy" id="56615"/>
    <lineage>
        <taxon>Eukaryota</taxon>
        <taxon>Fungi</taxon>
        <taxon>Dikarya</taxon>
        <taxon>Basidiomycota</taxon>
        <taxon>Pucciniomycotina</taxon>
        <taxon>Pucciniomycetes</taxon>
        <taxon>Pucciniales</taxon>
        <taxon>Pucciniaceae</taxon>
        <taxon>Puccinia</taxon>
    </lineage>
</organism>
<protein>
    <submittedName>
        <fullName evidence="2">Uncharacterized protein</fullName>
    </submittedName>
</protein>
<dbReference type="AlphaFoldDB" id="A0A5B0SAZ7"/>
<dbReference type="Proteomes" id="UP000325313">
    <property type="component" value="Unassembled WGS sequence"/>
</dbReference>
<sequence length="87" mass="9643">MSRWCLVPCAVPHQPANFNSKQYGRHPRPTRTSSGVFDRIFDASATGLVGSLCFSSVRRIEQDDWLGRDHGGVSASQSRFRGSETDT</sequence>